<dbReference type="EMBL" id="JAAGRN010000005">
    <property type="protein sequence ID" value="NDY83421.1"/>
    <property type="molecule type" value="Genomic_DNA"/>
</dbReference>
<evidence type="ECO:0000256" key="9">
    <source>
        <dbReference type="PIRSR" id="PIRSR016262-2"/>
    </source>
</evidence>
<keyword evidence="4 6" id="KW-0012">Acyltransferase</keyword>
<evidence type="ECO:0000256" key="7">
    <source>
        <dbReference type="PIRNR" id="PIRNR016262"/>
    </source>
</evidence>
<evidence type="ECO:0000256" key="10">
    <source>
        <dbReference type="PIRSR" id="PIRSR016262-3"/>
    </source>
</evidence>
<dbReference type="PANTHER" id="PTHR10993:SF7">
    <property type="entry name" value="LIPOYLTRANSFERASE 2, MITOCHONDRIAL-RELATED"/>
    <property type="match status" value="1"/>
</dbReference>
<organism evidence="12">
    <name type="scientific">Sheuella amnicola</name>
    <dbReference type="NCBI Taxonomy" id="2707330"/>
    <lineage>
        <taxon>Bacteria</taxon>
        <taxon>Pseudomonadati</taxon>
        <taxon>Pseudomonadota</taxon>
        <taxon>Betaproteobacteria</taxon>
        <taxon>Burkholderiales</taxon>
        <taxon>Alcaligenaceae</taxon>
        <taxon>Sheuella</taxon>
    </lineage>
</organism>
<keyword evidence="2 6" id="KW-0963">Cytoplasm</keyword>
<dbReference type="PIRSF" id="PIRSF016262">
    <property type="entry name" value="LPLase"/>
    <property type="match status" value="1"/>
</dbReference>
<evidence type="ECO:0000256" key="3">
    <source>
        <dbReference type="ARBA" id="ARBA00022679"/>
    </source>
</evidence>
<feature type="site" description="Lowers pKa of active site Cys" evidence="6 10">
    <location>
        <position position="135"/>
    </location>
</feature>
<comment type="similarity">
    <text evidence="6 7">Belongs to the LipB family.</text>
</comment>
<dbReference type="SUPFAM" id="SSF55681">
    <property type="entry name" value="Class II aaRS and biotin synthetases"/>
    <property type="match status" value="1"/>
</dbReference>
<dbReference type="PANTHER" id="PTHR10993">
    <property type="entry name" value="OCTANOYLTRANSFERASE"/>
    <property type="match status" value="1"/>
</dbReference>
<gene>
    <name evidence="6 12" type="primary">lipB</name>
    <name evidence="12" type="ORF">G3I67_09280</name>
</gene>
<sequence length="208" mass="23025">MIRHWPRPSDYRTVWEAMQRFTAERDENTADEIWLVEHPPVYTLGQAGKPEHLLNPGNIPVVQTDRGGQVTYHGPGQIMAYVLMDLKRANRFIKAMVNQLEQATIDTLAVYGLKKACRKEGAPGVYVPSGHDLAKIAALGIKVRNGCTYHGMALNVAMELSPFNGINPCGYAGLQTVCMADYGVTASWEEVAQTLSEQITRHCGLQLD</sequence>
<dbReference type="InterPro" id="IPR004143">
    <property type="entry name" value="BPL_LPL_catalytic"/>
</dbReference>
<evidence type="ECO:0000256" key="1">
    <source>
        <dbReference type="ARBA" id="ARBA00004821"/>
    </source>
</evidence>
<dbReference type="PROSITE" id="PS01313">
    <property type="entry name" value="LIPB"/>
    <property type="match status" value="1"/>
</dbReference>
<dbReference type="GO" id="GO:0005737">
    <property type="term" value="C:cytoplasm"/>
    <property type="evidence" value="ECO:0007669"/>
    <property type="project" value="UniProtKB-SubCell"/>
</dbReference>
<feature type="active site" description="Acyl-thioester intermediate" evidence="6 8">
    <location>
        <position position="169"/>
    </location>
</feature>
<dbReference type="UniPathway" id="UPA00538">
    <property type="reaction ID" value="UER00592"/>
</dbReference>
<dbReference type="NCBIfam" id="TIGR00214">
    <property type="entry name" value="lipB"/>
    <property type="match status" value="1"/>
</dbReference>
<evidence type="ECO:0000256" key="5">
    <source>
        <dbReference type="ARBA" id="ARBA00024732"/>
    </source>
</evidence>
<dbReference type="GO" id="GO:0033819">
    <property type="term" value="F:lipoyl(octanoyl) transferase activity"/>
    <property type="evidence" value="ECO:0007669"/>
    <property type="project" value="UniProtKB-EC"/>
</dbReference>
<comment type="miscellaneous">
    <text evidence="6">In the reaction, the free carboxyl group of octanoic acid is attached via an amide linkage to the epsilon-amino group of a specific lysine residue of lipoyl domains of lipoate-dependent enzymes.</text>
</comment>
<feature type="domain" description="BPL/LPL catalytic" evidence="11">
    <location>
        <begin position="27"/>
        <end position="207"/>
    </location>
</feature>
<dbReference type="RefSeq" id="WP_163654560.1">
    <property type="nucleotide sequence ID" value="NZ_JAAGRN010000005.1"/>
</dbReference>
<dbReference type="CDD" id="cd16444">
    <property type="entry name" value="LipB"/>
    <property type="match status" value="1"/>
</dbReference>
<dbReference type="NCBIfam" id="NF010923">
    <property type="entry name" value="PRK14343.1"/>
    <property type="match status" value="1"/>
</dbReference>
<dbReference type="EC" id="2.3.1.181" evidence="6 7"/>
<reference evidence="12" key="1">
    <citation type="submission" date="2020-02" db="EMBL/GenBank/DDBJ databases">
        <authorList>
            <person name="Chen W.-M."/>
        </authorList>
    </citation>
    <scope>NUCLEOTIDE SEQUENCE</scope>
    <source>
        <strain evidence="12">NBD-18</strain>
    </source>
</reference>
<dbReference type="GO" id="GO:0009249">
    <property type="term" value="P:protein lipoylation"/>
    <property type="evidence" value="ECO:0007669"/>
    <property type="project" value="InterPro"/>
</dbReference>
<dbReference type="Pfam" id="PF21948">
    <property type="entry name" value="LplA-B_cat"/>
    <property type="match status" value="1"/>
</dbReference>
<keyword evidence="3 6" id="KW-0808">Transferase</keyword>
<dbReference type="InterPro" id="IPR000544">
    <property type="entry name" value="Octanoyltransferase"/>
</dbReference>
<name>A0A6B2QZF2_9BURK</name>
<evidence type="ECO:0000256" key="8">
    <source>
        <dbReference type="PIRSR" id="PIRSR016262-1"/>
    </source>
</evidence>
<dbReference type="Gene3D" id="3.30.930.10">
    <property type="entry name" value="Bira Bifunctional Protein, Domain 2"/>
    <property type="match status" value="1"/>
</dbReference>
<accession>A0A6B2QZF2</accession>
<comment type="function">
    <text evidence="5 6 7">Catalyzes the transfer of endogenously produced octanoic acid from octanoyl-acyl-carrier-protein onto the lipoyl domains of lipoate-dependent enzymes. Lipoyl-ACP can also act as a substrate although octanoyl-ACP is likely to be the physiological substrate.</text>
</comment>
<dbReference type="FunFam" id="3.30.930.10:FF:000020">
    <property type="entry name" value="Octanoyltransferase"/>
    <property type="match status" value="1"/>
</dbReference>
<comment type="caution">
    <text evidence="12">The sequence shown here is derived from an EMBL/GenBank/DDBJ whole genome shotgun (WGS) entry which is preliminary data.</text>
</comment>
<feature type="binding site" evidence="6 9">
    <location>
        <begin position="66"/>
        <end position="73"/>
    </location>
    <ligand>
        <name>substrate</name>
    </ligand>
</feature>
<proteinExistence type="inferred from homology"/>
<dbReference type="InterPro" id="IPR045864">
    <property type="entry name" value="aa-tRNA-synth_II/BPL/LPL"/>
</dbReference>
<comment type="subcellular location">
    <subcellularLocation>
        <location evidence="6">Cytoplasm</location>
    </subcellularLocation>
</comment>
<dbReference type="InterPro" id="IPR020605">
    <property type="entry name" value="Octanoyltransferase_CS"/>
</dbReference>
<evidence type="ECO:0000259" key="11">
    <source>
        <dbReference type="PROSITE" id="PS51733"/>
    </source>
</evidence>
<dbReference type="HAMAP" id="MF_00013">
    <property type="entry name" value="LipB"/>
    <property type="match status" value="1"/>
</dbReference>
<dbReference type="PROSITE" id="PS51733">
    <property type="entry name" value="BPL_LPL_CATALYTIC"/>
    <property type="match status" value="1"/>
</dbReference>
<evidence type="ECO:0000256" key="6">
    <source>
        <dbReference type="HAMAP-Rule" id="MF_00013"/>
    </source>
</evidence>
<evidence type="ECO:0000313" key="12">
    <source>
        <dbReference type="EMBL" id="NDY83421.1"/>
    </source>
</evidence>
<comment type="catalytic activity">
    <reaction evidence="6 7">
        <text>octanoyl-[ACP] + L-lysyl-[protein] = N(6)-octanoyl-L-lysyl-[protein] + holo-[ACP] + H(+)</text>
        <dbReference type="Rhea" id="RHEA:17665"/>
        <dbReference type="Rhea" id="RHEA-COMP:9636"/>
        <dbReference type="Rhea" id="RHEA-COMP:9685"/>
        <dbReference type="Rhea" id="RHEA-COMP:9752"/>
        <dbReference type="Rhea" id="RHEA-COMP:9928"/>
        <dbReference type="ChEBI" id="CHEBI:15378"/>
        <dbReference type="ChEBI" id="CHEBI:29969"/>
        <dbReference type="ChEBI" id="CHEBI:64479"/>
        <dbReference type="ChEBI" id="CHEBI:78463"/>
        <dbReference type="ChEBI" id="CHEBI:78809"/>
        <dbReference type="EC" id="2.3.1.181"/>
    </reaction>
</comment>
<feature type="binding site" evidence="6 9">
    <location>
        <begin position="151"/>
        <end position="153"/>
    </location>
    <ligand>
        <name>substrate</name>
    </ligand>
</feature>
<dbReference type="AlphaFoldDB" id="A0A6B2QZF2"/>
<protein>
    <recommendedName>
        <fullName evidence="6 7">Octanoyltransferase</fullName>
        <ecNumber evidence="6 7">2.3.1.181</ecNumber>
    </recommendedName>
    <alternativeName>
        <fullName evidence="6">Lipoate-protein ligase B</fullName>
    </alternativeName>
    <alternativeName>
        <fullName evidence="6">Lipoyl/octanoyl transferase</fullName>
    </alternativeName>
    <alternativeName>
        <fullName evidence="6">Octanoyl-[acyl-carrier-protein]-protein N-octanoyltransferase</fullName>
    </alternativeName>
</protein>
<dbReference type="NCBIfam" id="NF010922">
    <property type="entry name" value="PRK14342.1"/>
    <property type="match status" value="1"/>
</dbReference>
<evidence type="ECO:0000256" key="2">
    <source>
        <dbReference type="ARBA" id="ARBA00022490"/>
    </source>
</evidence>
<comment type="pathway">
    <text evidence="1 6 7">Protein modification; protein lipoylation via endogenous pathway; protein N(6)-(lipoyl)lysine from octanoyl-[acyl-carrier-protein]: step 1/2.</text>
</comment>
<evidence type="ECO:0000256" key="4">
    <source>
        <dbReference type="ARBA" id="ARBA00023315"/>
    </source>
</evidence>
<feature type="binding site" evidence="6 9">
    <location>
        <begin position="138"/>
        <end position="140"/>
    </location>
    <ligand>
        <name>substrate</name>
    </ligand>
</feature>